<dbReference type="Proteomes" id="UP001162480">
    <property type="component" value="Chromosome 11"/>
</dbReference>
<reference evidence="1" key="1">
    <citation type="submission" date="2023-08" db="EMBL/GenBank/DDBJ databases">
        <authorList>
            <person name="Alioto T."/>
            <person name="Alioto T."/>
            <person name="Gomez Garrido J."/>
        </authorList>
    </citation>
    <scope>NUCLEOTIDE SEQUENCE</scope>
</reference>
<evidence type="ECO:0000313" key="1">
    <source>
        <dbReference type="EMBL" id="CAI9730559.1"/>
    </source>
</evidence>
<sequence>MFTSRYNMLHLCVHDVFWMNLTIKSSEAVGSLAKSYTSKCDECNCKTLPESYLYHTRGRRGFLHLGITS</sequence>
<protein>
    <submittedName>
        <fullName evidence="1">Uncharacterized protein</fullName>
    </submittedName>
</protein>
<accession>A0AA36BAQ5</accession>
<proteinExistence type="predicted"/>
<name>A0AA36BAQ5_OCTVU</name>
<organism evidence="1 2">
    <name type="scientific">Octopus vulgaris</name>
    <name type="common">Common octopus</name>
    <dbReference type="NCBI Taxonomy" id="6645"/>
    <lineage>
        <taxon>Eukaryota</taxon>
        <taxon>Metazoa</taxon>
        <taxon>Spiralia</taxon>
        <taxon>Lophotrochozoa</taxon>
        <taxon>Mollusca</taxon>
        <taxon>Cephalopoda</taxon>
        <taxon>Coleoidea</taxon>
        <taxon>Octopodiformes</taxon>
        <taxon>Octopoda</taxon>
        <taxon>Incirrata</taxon>
        <taxon>Octopodidae</taxon>
        <taxon>Octopus</taxon>
    </lineage>
</organism>
<dbReference type="EMBL" id="OX597824">
    <property type="protein sequence ID" value="CAI9730559.1"/>
    <property type="molecule type" value="Genomic_DNA"/>
</dbReference>
<gene>
    <name evidence="1" type="ORF">OCTVUL_1B028813</name>
</gene>
<keyword evidence="2" id="KW-1185">Reference proteome</keyword>
<dbReference type="AlphaFoldDB" id="A0AA36BAQ5"/>
<evidence type="ECO:0000313" key="2">
    <source>
        <dbReference type="Proteomes" id="UP001162480"/>
    </source>
</evidence>